<comment type="caution">
    <text evidence="1">The sequence shown here is derived from an EMBL/GenBank/DDBJ whole genome shotgun (WGS) entry which is preliminary data.</text>
</comment>
<dbReference type="Proteomes" id="UP000092665">
    <property type="component" value="Unassembled WGS sequence"/>
</dbReference>
<accession>A0A1B8YG89</accession>
<organism evidence="1 2">
    <name type="scientific">Photorhabdus namnaonensis</name>
    <dbReference type="NCBI Taxonomy" id="1851568"/>
    <lineage>
        <taxon>Bacteria</taxon>
        <taxon>Pseudomonadati</taxon>
        <taxon>Pseudomonadota</taxon>
        <taxon>Gammaproteobacteria</taxon>
        <taxon>Enterobacterales</taxon>
        <taxon>Morganellaceae</taxon>
        <taxon>Photorhabdus</taxon>
    </lineage>
</organism>
<proteinExistence type="predicted"/>
<evidence type="ECO:0000313" key="1">
    <source>
        <dbReference type="EMBL" id="OCA54164.1"/>
    </source>
</evidence>
<keyword evidence="2" id="KW-1185">Reference proteome</keyword>
<protein>
    <submittedName>
        <fullName evidence="1">Uncharacterized protein</fullName>
    </submittedName>
</protein>
<evidence type="ECO:0000313" key="2">
    <source>
        <dbReference type="Proteomes" id="UP000092665"/>
    </source>
</evidence>
<name>A0A1B8YG89_9GAMM</name>
<sequence length="64" mass="7526">MENIKCIWLLSRMVVEEFYARLSLMPMDNAQCFVLSLFITSSTMKILYKIASYPSKVLKRGRLF</sequence>
<reference evidence="2" key="1">
    <citation type="submission" date="2015-11" db="EMBL/GenBank/DDBJ databases">
        <authorList>
            <person name="Tobias N.J."/>
            <person name="Mishra B."/>
            <person name="Gupta D.K."/>
            <person name="Thines M."/>
            <person name="Stinear T.P."/>
            <person name="Bode H.B."/>
        </authorList>
    </citation>
    <scope>NUCLEOTIDE SEQUENCE [LARGE SCALE GENOMIC DNA]</scope>
    <source>
        <strain evidence="2">PB45.5</strain>
    </source>
</reference>
<dbReference type="EMBL" id="LOIC01000072">
    <property type="protein sequence ID" value="OCA54164.1"/>
    <property type="molecule type" value="Genomic_DNA"/>
</dbReference>
<gene>
    <name evidence="1" type="ORF">Phpb_02607</name>
</gene>
<dbReference type="AlphaFoldDB" id="A0A1B8YG89"/>